<dbReference type="STRING" id="1314783.A0A165TKH9"/>
<evidence type="ECO:0000313" key="9">
    <source>
        <dbReference type="Proteomes" id="UP000076727"/>
    </source>
</evidence>
<dbReference type="GO" id="GO:0016020">
    <property type="term" value="C:membrane"/>
    <property type="evidence" value="ECO:0007669"/>
    <property type="project" value="UniProtKB-SubCell"/>
</dbReference>
<keyword evidence="3 7" id="KW-0812">Transmembrane</keyword>
<gene>
    <name evidence="8" type="ORF">DAEQUDRAFT_743052</name>
</gene>
<comment type="similarity">
    <text evidence="2">Belongs to the membrane-bound acyltransferase family.</text>
</comment>
<feature type="transmembrane region" description="Helical" evidence="7">
    <location>
        <begin position="150"/>
        <end position="183"/>
    </location>
</feature>
<feature type="transmembrane region" description="Helical" evidence="7">
    <location>
        <begin position="463"/>
        <end position="484"/>
    </location>
</feature>
<evidence type="ECO:0000256" key="4">
    <source>
        <dbReference type="ARBA" id="ARBA00022989"/>
    </source>
</evidence>
<dbReference type="InterPro" id="IPR051085">
    <property type="entry name" value="MB_O-acyltransferase"/>
</dbReference>
<sequence length="572" mass="66003">MPSDLRRHKFDLESEEDASNPRSGVVKLTIDIPSSHRPQVAAEPHPPPRWRTPEFIFYGLVFCIVVPILVWVPISLSSPAHPNYSMYQRRLSQGWLFGRRLDNSDTQYRSFRNNLLSLVLLASASLGLKHIYIVALRHSRDTPRTSRSYLIPYLVTFSTLMIAGLHGTSILKVLLIISVNYAIAKSTKGSRLNPFLTWVFNAVVLFANERNDGYRYATLHPSLGILDTVPGIYPRWHVSFNITMLRLVSFNMDYYWTCNKVGPSDPGSSLSEKQRCAIPHTLETYSYMNYIAYVLYPPLYIAGPIMTFNDFMWQLYRPLSIPVRGRLAYLGRFIICFLTMEFVLHFMYVVAIKDTKAWGGDTAAQLSMIGFWNLIHVWLKLLIPWRFFRLWALADGIDPPENMVRCMANNYSTFGFWRAWHRSYNLWIIRYIYIPLGGTKNVGFTSLLIFSFVALWHDLSFRLLAWGWLVTLFILPELTARYILHPSKYGSSPWYRHICAVGAVFNILMMMAANLVGFVIGTDGVSYMLQQLLGTTEGVQFLLFVCICLFVAVQVMFEYREEELRQGIVRRC</sequence>
<evidence type="ECO:0000256" key="3">
    <source>
        <dbReference type="ARBA" id="ARBA00022692"/>
    </source>
</evidence>
<feature type="transmembrane region" description="Helical" evidence="7">
    <location>
        <begin position="496"/>
        <end position="520"/>
    </location>
</feature>
<protein>
    <submittedName>
        <fullName evidence="8">MBOAT-domain-containing protein</fullName>
    </submittedName>
</protein>
<dbReference type="Pfam" id="PF03062">
    <property type="entry name" value="MBOAT"/>
    <property type="match status" value="1"/>
</dbReference>
<dbReference type="PANTHER" id="PTHR13285:SF18">
    <property type="entry name" value="PROTEIN-CYSTEINE N-PALMITOYLTRANSFERASE RASP"/>
    <property type="match status" value="1"/>
</dbReference>
<dbReference type="AlphaFoldDB" id="A0A165TKH9"/>
<name>A0A165TKH9_9APHY</name>
<evidence type="ECO:0000256" key="2">
    <source>
        <dbReference type="ARBA" id="ARBA00010323"/>
    </source>
</evidence>
<evidence type="ECO:0000313" key="8">
    <source>
        <dbReference type="EMBL" id="KZT73575.1"/>
    </source>
</evidence>
<feature type="transmembrane region" description="Helical" evidence="7">
    <location>
        <begin position="431"/>
        <end position="457"/>
    </location>
</feature>
<evidence type="ECO:0000256" key="6">
    <source>
        <dbReference type="SAM" id="MobiDB-lite"/>
    </source>
</evidence>
<feature type="region of interest" description="Disordered" evidence="6">
    <location>
        <begin position="1"/>
        <end position="22"/>
    </location>
</feature>
<feature type="transmembrane region" description="Helical" evidence="7">
    <location>
        <begin position="290"/>
        <end position="308"/>
    </location>
</feature>
<proteinExistence type="inferred from homology"/>
<evidence type="ECO:0000256" key="5">
    <source>
        <dbReference type="ARBA" id="ARBA00023136"/>
    </source>
</evidence>
<dbReference type="GO" id="GO:0005783">
    <property type="term" value="C:endoplasmic reticulum"/>
    <property type="evidence" value="ECO:0007669"/>
    <property type="project" value="TreeGrafter"/>
</dbReference>
<keyword evidence="4 7" id="KW-1133">Transmembrane helix</keyword>
<feature type="transmembrane region" description="Helical" evidence="7">
    <location>
        <begin position="329"/>
        <end position="351"/>
    </location>
</feature>
<keyword evidence="5 7" id="KW-0472">Membrane</keyword>
<dbReference type="OrthoDB" id="420606at2759"/>
<reference evidence="8 9" key="1">
    <citation type="journal article" date="2016" name="Mol. Biol. Evol.">
        <title>Comparative Genomics of Early-Diverging Mushroom-Forming Fungi Provides Insights into the Origins of Lignocellulose Decay Capabilities.</title>
        <authorList>
            <person name="Nagy L.G."/>
            <person name="Riley R."/>
            <person name="Tritt A."/>
            <person name="Adam C."/>
            <person name="Daum C."/>
            <person name="Floudas D."/>
            <person name="Sun H."/>
            <person name="Yadav J.S."/>
            <person name="Pangilinan J."/>
            <person name="Larsson K.H."/>
            <person name="Matsuura K."/>
            <person name="Barry K."/>
            <person name="Labutti K."/>
            <person name="Kuo R."/>
            <person name="Ohm R.A."/>
            <person name="Bhattacharya S.S."/>
            <person name="Shirouzu T."/>
            <person name="Yoshinaga Y."/>
            <person name="Martin F.M."/>
            <person name="Grigoriev I.V."/>
            <person name="Hibbett D.S."/>
        </authorList>
    </citation>
    <scope>NUCLEOTIDE SEQUENCE [LARGE SCALE GENOMIC DNA]</scope>
    <source>
        <strain evidence="8 9">L-15889</strain>
    </source>
</reference>
<comment type="subcellular location">
    <subcellularLocation>
        <location evidence="1">Membrane</location>
        <topology evidence="1">Multi-pass membrane protein</topology>
    </subcellularLocation>
</comment>
<dbReference type="GO" id="GO:0008374">
    <property type="term" value="F:O-acyltransferase activity"/>
    <property type="evidence" value="ECO:0007669"/>
    <property type="project" value="TreeGrafter"/>
</dbReference>
<feature type="transmembrane region" description="Helical" evidence="7">
    <location>
        <begin position="55"/>
        <end position="74"/>
    </location>
</feature>
<keyword evidence="9" id="KW-1185">Reference proteome</keyword>
<dbReference type="GO" id="GO:0006506">
    <property type="term" value="P:GPI anchor biosynthetic process"/>
    <property type="evidence" value="ECO:0007669"/>
    <property type="project" value="TreeGrafter"/>
</dbReference>
<evidence type="ECO:0000256" key="1">
    <source>
        <dbReference type="ARBA" id="ARBA00004141"/>
    </source>
</evidence>
<dbReference type="InterPro" id="IPR004299">
    <property type="entry name" value="MBOAT_fam"/>
</dbReference>
<evidence type="ECO:0000256" key="7">
    <source>
        <dbReference type="SAM" id="Phobius"/>
    </source>
</evidence>
<dbReference type="Proteomes" id="UP000076727">
    <property type="component" value="Unassembled WGS sequence"/>
</dbReference>
<feature type="transmembrane region" description="Helical" evidence="7">
    <location>
        <begin position="115"/>
        <end position="138"/>
    </location>
</feature>
<dbReference type="EMBL" id="KV429036">
    <property type="protein sequence ID" value="KZT73575.1"/>
    <property type="molecule type" value="Genomic_DNA"/>
</dbReference>
<accession>A0A165TKH9</accession>
<feature type="transmembrane region" description="Helical" evidence="7">
    <location>
        <begin position="540"/>
        <end position="557"/>
    </location>
</feature>
<dbReference type="PANTHER" id="PTHR13285">
    <property type="entry name" value="ACYLTRANSFERASE"/>
    <property type="match status" value="1"/>
</dbReference>
<organism evidence="8 9">
    <name type="scientific">Daedalea quercina L-15889</name>
    <dbReference type="NCBI Taxonomy" id="1314783"/>
    <lineage>
        <taxon>Eukaryota</taxon>
        <taxon>Fungi</taxon>
        <taxon>Dikarya</taxon>
        <taxon>Basidiomycota</taxon>
        <taxon>Agaricomycotina</taxon>
        <taxon>Agaricomycetes</taxon>
        <taxon>Polyporales</taxon>
        <taxon>Fomitopsis</taxon>
    </lineage>
</organism>